<dbReference type="InterPro" id="IPR013649">
    <property type="entry name" value="Integrin_alpha_Ig-like_1"/>
</dbReference>
<keyword evidence="9 13" id="KW-0472">Membrane</keyword>
<dbReference type="Pfam" id="PF08441">
    <property type="entry name" value="Integrin_A_Ig_1"/>
    <property type="match status" value="1"/>
</dbReference>
<dbReference type="SUPFAM" id="SSF69179">
    <property type="entry name" value="Integrin domains"/>
    <property type="match status" value="2"/>
</dbReference>
<dbReference type="InterPro" id="IPR000413">
    <property type="entry name" value="Integrin_alpha"/>
</dbReference>
<dbReference type="EMBL" id="JADWDJ010000006">
    <property type="protein sequence ID" value="KAG5280274.1"/>
    <property type="molecule type" value="Genomic_DNA"/>
</dbReference>
<dbReference type="GO" id="GO:0007160">
    <property type="term" value="P:cell-matrix adhesion"/>
    <property type="evidence" value="ECO:0007669"/>
    <property type="project" value="TreeGrafter"/>
</dbReference>
<evidence type="ECO:0000256" key="5">
    <source>
        <dbReference type="ARBA" id="ARBA00022737"/>
    </source>
</evidence>
<comment type="similarity">
    <text evidence="2 13">Belongs to the integrin alpha chain family.</text>
</comment>
<dbReference type="PANTHER" id="PTHR23220:SF118">
    <property type="entry name" value="INTEGRIN ALPHA-X"/>
    <property type="match status" value="1"/>
</dbReference>
<evidence type="ECO:0000256" key="9">
    <source>
        <dbReference type="ARBA" id="ARBA00023136"/>
    </source>
</evidence>
<feature type="repeat" description="FG-GAP" evidence="12">
    <location>
        <begin position="257"/>
        <end position="318"/>
    </location>
</feature>
<keyword evidence="8 13" id="KW-0401">Integrin</keyword>
<dbReference type="PRINTS" id="PR01185">
    <property type="entry name" value="INTEGRINA"/>
</dbReference>
<dbReference type="InterPro" id="IPR028994">
    <property type="entry name" value="Integrin_alpha_N"/>
</dbReference>
<feature type="transmembrane region" description="Helical" evidence="13">
    <location>
        <begin position="824"/>
        <end position="847"/>
    </location>
</feature>
<evidence type="ECO:0000256" key="11">
    <source>
        <dbReference type="ARBA" id="ARBA00023180"/>
    </source>
</evidence>
<keyword evidence="11" id="KW-0325">Glycoprotein</keyword>
<dbReference type="InterPro" id="IPR013517">
    <property type="entry name" value="FG-GAP"/>
</dbReference>
<dbReference type="AlphaFoldDB" id="A0AAV6GZQ7"/>
<dbReference type="GO" id="GO:0007229">
    <property type="term" value="P:integrin-mediated signaling pathway"/>
    <property type="evidence" value="ECO:0007669"/>
    <property type="project" value="UniProtKB-KW"/>
</dbReference>
<keyword evidence="6 13" id="KW-0130">Cell adhesion</keyword>
<comment type="caution">
    <text evidence="17">The sequence shown here is derived from an EMBL/GenBank/DDBJ whole genome shotgun (WGS) entry which is preliminary data.</text>
</comment>
<dbReference type="Proteomes" id="UP000823561">
    <property type="component" value="Chromosome 6"/>
</dbReference>
<evidence type="ECO:0000256" key="12">
    <source>
        <dbReference type="PROSITE-ProRule" id="PRU00803"/>
    </source>
</evidence>
<protein>
    <recommendedName>
        <fullName evidence="19">Integrin alpha-2 domain-containing protein</fullName>
    </recommendedName>
</protein>
<dbReference type="GO" id="GO:0033627">
    <property type="term" value="P:cell adhesion mediated by integrin"/>
    <property type="evidence" value="ECO:0007669"/>
    <property type="project" value="TreeGrafter"/>
</dbReference>
<feature type="domain" description="Integrin alpha first immunoglubulin-like" evidence="14">
    <location>
        <begin position="349"/>
        <end position="481"/>
    </location>
</feature>
<proteinExistence type="inferred from homology"/>
<dbReference type="Gene3D" id="1.20.5.930">
    <property type="entry name" value="Bicelle-embedded integrin alpha(iib) transmembrane segment"/>
    <property type="match status" value="1"/>
</dbReference>
<keyword evidence="4" id="KW-0732">Signal</keyword>
<keyword evidence="18" id="KW-1185">Reference proteome</keyword>
<dbReference type="InterPro" id="IPR032695">
    <property type="entry name" value="Integrin_dom_sf"/>
</dbReference>
<dbReference type="Pfam" id="PF01839">
    <property type="entry name" value="FG-GAP"/>
    <property type="match status" value="2"/>
</dbReference>
<dbReference type="GO" id="GO:0009897">
    <property type="term" value="C:external side of plasma membrane"/>
    <property type="evidence" value="ECO:0007669"/>
    <property type="project" value="TreeGrafter"/>
</dbReference>
<feature type="domain" description="Integrin alpha second immunoglobulin-like" evidence="15">
    <location>
        <begin position="495"/>
        <end position="638"/>
    </location>
</feature>
<evidence type="ECO:0000313" key="17">
    <source>
        <dbReference type="EMBL" id="KAG5280274.1"/>
    </source>
</evidence>
<evidence type="ECO:0000256" key="4">
    <source>
        <dbReference type="ARBA" id="ARBA00022729"/>
    </source>
</evidence>
<evidence type="ECO:0000256" key="13">
    <source>
        <dbReference type="RuleBase" id="RU003762"/>
    </source>
</evidence>
<dbReference type="InterPro" id="IPR048285">
    <property type="entry name" value="Integrin_alpha_Ig-like_2"/>
</dbReference>
<evidence type="ECO:0008006" key="19">
    <source>
        <dbReference type="Google" id="ProtNLM"/>
    </source>
</evidence>
<name>A0AAV6GZQ7_9TELE</name>
<keyword evidence="10 13" id="KW-0675">Receptor</keyword>
<dbReference type="Gene3D" id="2.60.40.1530">
    <property type="entry name" value="ntegrin, alpha v. Chain A, domain 4"/>
    <property type="match status" value="1"/>
</dbReference>
<dbReference type="GO" id="GO:0008305">
    <property type="term" value="C:integrin complex"/>
    <property type="evidence" value="ECO:0007669"/>
    <property type="project" value="InterPro"/>
</dbReference>
<evidence type="ECO:0000256" key="1">
    <source>
        <dbReference type="ARBA" id="ARBA00004479"/>
    </source>
</evidence>
<gene>
    <name evidence="17" type="ORF">AALO_G00087120</name>
</gene>
<dbReference type="Pfam" id="PF20805">
    <property type="entry name" value="Integrin_A_Ig_2"/>
    <property type="match status" value="1"/>
</dbReference>
<keyword evidence="3 13" id="KW-0812">Transmembrane</keyword>
<dbReference type="InterPro" id="IPR013519">
    <property type="entry name" value="Int_alpha_beta-p"/>
</dbReference>
<evidence type="ECO:0000256" key="2">
    <source>
        <dbReference type="ARBA" id="ARBA00008054"/>
    </source>
</evidence>
<accession>A0AAV6GZQ7</accession>
<dbReference type="Gene3D" id="2.60.40.1510">
    <property type="entry name" value="ntegrin, alpha v. Chain A, domain 3"/>
    <property type="match status" value="1"/>
</dbReference>
<dbReference type="Gene3D" id="2.60.40.1460">
    <property type="entry name" value="Integrin domains. Chain A, domain 2"/>
    <property type="match status" value="1"/>
</dbReference>
<dbReference type="Pfam" id="PF21520">
    <property type="entry name" value="ITGAX-like_Ig_3"/>
    <property type="match status" value="1"/>
</dbReference>
<evidence type="ECO:0000259" key="14">
    <source>
        <dbReference type="Pfam" id="PF08441"/>
    </source>
</evidence>
<dbReference type="PROSITE" id="PS51470">
    <property type="entry name" value="FG_GAP"/>
    <property type="match status" value="2"/>
</dbReference>
<evidence type="ECO:0000259" key="16">
    <source>
        <dbReference type="Pfam" id="PF21520"/>
    </source>
</evidence>
<keyword evidence="7 13" id="KW-1133">Transmembrane helix</keyword>
<dbReference type="SMART" id="SM00191">
    <property type="entry name" value="Int_alpha"/>
    <property type="match status" value="3"/>
</dbReference>
<comment type="subcellular location">
    <subcellularLocation>
        <location evidence="1 13">Membrane</location>
        <topology evidence="1 13">Single-pass type I membrane protein</topology>
    </subcellularLocation>
</comment>
<dbReference type="SUPFAM" id="SSF69318">
    <property type="entry name" value="Integrin alpha N-terminal domain"/>
    <property type="match status" value="1"/>
</dbReference>
<evidence type="ECO:0000256" key="7">
    <source>
        <dbReference type="ARBA" id="ARBA00022989"/>
    </source>
</evidence>
<feature type="domain" description="Integrin alpha-X-like third Ig-like" evidence="16">
    <location>
        <begin position="642"/>
        <end position="815"/>
    </location>
</feature>
<evidence type="ECO:0000256" key="3">
    <source>
        <dbReference type="ARBA" id="ARBA00022692"/>
    </source>
</evidence>
<organism evidence="17 18">
    <name type="scientific">Alosa alosa</name>
    <name type="common">allis shad</name>
    <dbReference type="NCBI Taxonomy" id="278164"/>
    <lineage>
        <taxon>Eukaryota</taxon>
        <taxon>Metazoa</taxon>
        <taxon>Chordata</taxon>
        <taxon>Craniata</taxon>
        <taxon>Vertebrata</taxon>
        <taxon>Euteleostomi</taxon>
        <taxon>Actinopterygii</taxon>
        <taxon>Neopterygii</taxon>
        <taxon>Teleostei</taxon>
        <taxon>Clupei</taxon>
        <taxon>Clupeiformes</taxon>
        <taxon>Clupeoidei</taxon>
        <taxon>Clupeidae</taxon>
        <taxon>Alosa</taxon>
    </lineage>
</organism>
<reference evidence="17" key="1">
    <citation type="submission" date="2020-10" db="EMBL/GenBank/DDBJ databases">
        <title>Chromosome-scale genome assembly of the Allis shad, Alosa alosa.</title>
        <authorList>
            <person name="Margot Z."/>
            <person name="Christophe K."/>
            <person name="Cabau C."/>
            <person name="Louis A."/>
            <person name="Berthelot C."/>
            <person name="Parey E."/>
            <person name="Roest Crollius H."/>
            <person name="Montfort J."/>
            <person name="Robinson-Rechavi M."/>
            <person name="Bucao C."/>
            <person name="Bouchez O."/>
            <person name="Gislard M."/>
            <person name="Lluch J."/>
            <person name="Milhes M."/>
            <person name="Lampietro C."/>
            <person name="Lopez Roques C."/>
            <person name="Donnadieu C."/>
            <person name="Braasch I."/>
            <person name="Desvignes T."/>
            <person name="Postlethwait J."/>
            <person name="Bobe J."/>
            <person name="Guiguen Y."/>
        </authorList>
    </citation>
    <scope>NUCLEOTIDE SEQUENCE</scope>
    <source>
        <strain evidence="17">M-15738</strain>
        <tissue evidence="17">Blood</tissue>
    </source>
</reference>
<dbReference type="PANTHER" id="PTHR23220">
    <property type="entry name" value="INTEGRIN ALPHA"/>
    <property type="match status" value="1"/>
</dbReference>
<keyword evidence="5" id="KW-0677">Repeat</keyword>
<sequence>MWNQNGAATSSETGSFPRVAVLPLLDILWTFSGPANPSSFSVGKVSDDELKIIASKPVEKHMFKVYNFEALDGLKETLERNIISIEGGGGSTKFELAQEGFSAAPLHTPEGGIVMGSVGAYQWRGGYQKYTPSGEDASFHKANLLEPHGDDSYLGYSLALATRDGQSYAILGAPRYKHKGLVVVFHPSGLQTNLEQEGQQSQIGAYFGAEVCVVDLDGDSNTDLILASAPMHTEGGREGKVLVYYFTEEGSTEVSDTGVSLLGLEGQRGRFGSSLASLADLNGDGIRDVAVGAPLEDNGQGSRIAGSSVRSGLRFFGLTVAQSALDQSGDGLPDIAVGSKGAVLLLRSTPLVSVETEVFYSPSKIPTSVLNCSAALRINATVCFLMSEVTSGSTDLKAKLDYMFTLDHVRQSFRAAFAPNQRVANGSITAALQKTCFFHSFIIHGCPEDALNPIANRVTFTFDGLPITGKGNLRPRLSSDARLLSDHMLDFEIDCGPDKICEDNLRVDFNFTGATHIDVGVAQDLFVTVMVENRGENSYNTRVSLSYPHGLSYRAFTKSQGRVACRSQGSGDGVSNGETVCSINNPIFRADDTVLFVVQYGVHDQSHSDQNVSFKANVTSGNDLHALDSGSFVTRQIQVRHRIYVVVRRHDNTTSYVNFTADKSDVEKPVTQLLQVENGNRRLNLTVAIRVPIKLGKMDIWSNIEALLIAGCRQAHDTNPENDYAVNQSKIINCSVATCRVFKCDVYLKKKDCVFYEISGKLHSGWIAQTGVRSGEFILASESELDYNTNRYILPTADGQQIPSVTMLGTQVEVYEEPKFIKEVAGGVVGGLLLLILITMGLVKVGFFTSQYKKKLQETAKPY</sequence>
<evidence type="ECO:0000259" key="15">
    <source>
        <dbReference type="Pfam" id="PF20805"/>
    </source>
</evidence>
<dbReference type="Gene3D" id="2.130.10.130">
    <property type="entry name" value="Integrin alpha, N-terminal"/>
    <property type="match status" value="1"/>
</dbReference>
<dbReference type="GO" id="GO:0098609">
    <property type="term" value="P:cell-cell adhesion"/>
    <property type="evidence" value="ECO:0007669"/>
    <property type="project" value="TreeGrafter"/>
</dbReference>
<dbReference type="InterPro" id="IPR048633">
    <property type="entry name" value="ITGAX-like_Ig_3"/>
</dbReference>
<dbReference type="GO" id="GO:0005178">
    <property type="term" value="F:integrin binding"/>
    <property type="evidence" value="ECO:0007669"/>
    <property type="project" value="TreeGrafter"/>
</dbReference>
<evidence type="ECO:0000256" key="8">
    <source>
        <dbReference type="ARBA" id="ARBA00023037"/>
    </source>
</evidence>
<evidence type="ECO:0000256" key="10">
    <source>
        <dbReference type="ARBA" id="ARBA00023170"/>
    </source>
</evidence>
<feature type="repeat" description="FG-GAP" evidence="12">
    <location>
        <begin position="193"/>
        <end position="253"/>
    </location>
</feature>
<evidence type="ECO:0000256" key="6">
    <source>
        <dbReference type="ARBA" id="ARBA00022889"/>
    </source>
</evidence>
<evidence type="ECO:0000313" key="18">
    <source>
        <dbReference type="Proteomes" id="UP000823561"/>
    </source>
</evidence>